<feature type="non-terminal residue" evidence="2">
    <location>
        <position position="109"/>
    </location>
</feature>
<gene>
    <name evidence="2" type="ORF">BLA29_012507</name>
</gene>
<keyword evidence="3" id="KW-1185">Reference proteome</keyword>
<feature type="compositionally biased region" description="Basic residues" evidence="1">
    <location>
        <begin position="74"/>
        <end position="84"/>
    </location>
</feature>
<dbReference type="AlphaFoldDB" id="A0A1Y3AUD7"/>
<sequence length="109" mass="11771">MSPGPMQSMATGTATEQQFQFIQHSSSPQYAMSDSSMSPSRPPSQYQYNQSSNHVLPSAYTSSPSNSYEATPITHHHHHHHHHQSTSSTQPSSSSSSSSMAYAMAAAAM</sequence>
<feature type="compositionally biased region" description="Low complexity" evidence="1">
    <location>
        <begin position="85"/>
        <end position="99"/>
    </location>
</feature>
<organism evidence="2 3">
    <name type="scientific">Euroglyphus maynei</name>
    <name type="common">Mayne's house dust mite</name>
    <dbReference type="NCBI Taxonomy" id="6958"/>
    <lineage>
        <taxon>Eukaryota</taxon>
        <taxon>Metazoa</taxon>
        <taxon>Ecdysozoa</taxon>
        <taxon>Arthropoda</taxon>
        <taxon>Chelicerata</taxon>
        <taxon>Arachnida</taxon>
        <taxon>Acari</taxon>
        <taxon>Acariformes</taxon>
        <taxon>Sarcoptiformes</taxon>
        <taxon>Astigmata</taxon>
        <taxon>Psoroptidia</taxon>
        <taxon>Analgoidea</taxon>
        <taxon>Pyroglyphidae</taxon>
        <taxon>Pyroglyphinae</taxon>
        <taxon>Euroglyphus</taxon>
    </lineage>
</organism>
<protein>
    <submittedName>
        <fullName evidence="2">Uncharacterized protein</fullName>
    </submittedName>
</protein>
<feature type="region of interest" description="Disordered" evidence="1">
    <location>
        <begin position="1"/>
        <end position="109"/>
    </location>
</feature>
<reference evidence="2 3" key="1">
    <citation type="submission" date="2017-03" db="EMBL/GenBank/DDBJ databases">
        <title>Genome Survey of Euroglyphus maynei.</title>
        <authorList>
            <person name="Arlian L.G."/>
            <person name="Morgan M.S."/>
            <person name="Rider S.D."/>
        </authorList>
    </citation>
    <scope>NUCLEOTIDE SEQUENCE [LARGE SCALE GENOMIC DNA]</scope>
    <source>
        <strain evidence="2">Arlian Lab</strain>
        <tissue evidence="2">Whole body</tissue>
    </source>
</reference>
<evidence type="ECO:0000256" key="1">
    <source>
        <dbReference type="SAM" id="MobiDB-lite"/>
    </source>
</evidence>
<evidence type="ECO:0000313" key="2">
    <source>
        <dbReference type="EMBL" id="OTF70805.1"/>
    </source>
</evidence>
<accession>A0A1Y3AUD7</accession>
<proteinExistence type="predicted"/>
<feature type="compositionally biased region" description="Low complexity" evidence="1">
    <location>
        <begin position="32"/>
        <end position="53"/>
    </location>
</feature>
<evidence type="ECO:0000313" key="3">
    <source>
        <dbReference type="Proteomes" id="UP000194236"/>
    </source>
</evidence>
<dbReference type="Proteomes" id="UP000194236">
    <property type="component" value="Unassembled WGS sequence"/>
</dbReference>
<feature type="compositionally biased region" description="Polar residues" evidence="1">
    <location>
        <begin position="59"/>
        <end position="69"/>
    </location>
</feature>
<name>A0A1Y3AUD7_EURMA</name>
<feature type="compositionally biased region" description="Polar residues" evidence="1">
    <location>
        <begin position="8"/>
        <end position="30"/>
    </location>
</feature>
<dbReference type="EMBL" id="MUJZ01063900">
    <property type="protein sequence ID" value="OTF70805.1"/>
    <property type="molecule type" value="Genomic_DNA"/>
</dbReference>
<comment type="caution">
    <text evidence="2">The sequence shown here is derived from an EMBL/GenBank/DDBJ whole genome shotgun (WGS) entry which is preliminary data.</text>
</comment>